<sequence length="575" mass="64129">MQGSSRTKGGYKKRKNSEFSLNTNMAGGREDTDAFCNEEEEEQGLDDDFQDNLNPKQSDQIQTINVHRHSPSTVIGRSPVFSLKELGPESSSPIGLTLRRTPSFLELLQNRLFVLSQVRVSRKDNEGGSDHNRPRRRTNNVGSPSTSEKLKASNFPIKYINIGRWERNSRHEGHLVAKLYYAKKKLVWEILSSRLKNKIEMLWSDISAIRATLQDDEEGLLEIELNKPPSFFGETDPQPRKHTIWHPSPDFTGGQASIFRVHTVVFPAGVLDRHYEKLLGCDDRLFELSRKPFPSQESPVFNLVSSLGVSPLPLNCNRLLGSSFPSTVLEYPYPPHSTMARATPTRVTPSPATTVMNFPFQNELSRNMDMYTFGNQGMDFLRGNIGIDIGGPRFISSQAQGNMAMITSSSSNYYPNALALNSIEEHLLGDSQVVCSDYATLMTNVSSMCSILCPTNGQSRSQLDCRITNTASTSHVMMPEVTERYNVLNLRGFCSEAMNCLPLPLPPPPPLPPSSNDPIVMGPFLPSNPAGVVPPFMPSNSAHIIPNQFMRPNNPTDTVDFRTMYCDQDPKIEGN</sequence>
<reference evidence="3" key="1">
    <citation type="submission" date="2020-06" db="EMBL/GenBank/DDBJ databases">
        <authorList>
            <person name="Li T."/>
            <person name="Hu X."/>
            <person name="Zhang T."/>
            <person name="Song X."/>
            <person name="Zhang H."/>
            <person name="Dai N."/>
            <person name="Sheng W."/>
            <person name="Hou X."/>
            <person name="Wei L."/>
        </authorList>
    </citation>
    <scope>NUCLEOTIDE SEQUENCE</scope>
    <source>
        <strain evidence="3">3651</strain>
        <tissue evidence="3">Leaf</tissue>
    </source>
</reference>
<feature type="region of interest" description="Disordered" evidence="1">
    <location>
        <begin position="123"/>
        <end position="149"/>
    </location>
</feature>
<evidence type="ECO:0000259" key="2">
    <source>
        <dbReference type="Pfam" id="PF24818"/>
    </source>
</evidence>
<dbReference type="InterPro" id="IPR057939">
    <property type="entry name" value="TRF2_HOY1_PH"/>
</dbReference>
<reference evidence="3" key="2">
    <citation type="journal article" date="2024" name="Plant">
        <title>Genomic evolution and insights into agronomic trait innovations of Sesamum species.</title>
        <authorList>
            <person name="Miao H."/>
            <person name="Wang L."/>
            <person name="Qu L."/>
            <person name="Liu H."/>
            <person name="Sun Y."/>
            <person name="Le M."/>
            <person name="Wang Q."/>
            <person name="Wei S."/>
            <person name="Zheng Y."/>
            <person name="Lin W."/>
            <person name="Duan Y."/>
            <person name="Cao H."/>
            <person name="Xiong S."/>
            <person name="Wang X."/>
            <person name="Wei L."/>
            <person name="Li C."/>
            <person name="Ma Q."/>
            <person name="Ju M."/>
            <person name="Zhao R."/>
            <person name="Li G."/>
            <person name="Mu C."/>
            <person name="Tian Q."/>
            <person name="Mei H."/>
            <person name="Zhang T."/>
            <person name="Gao T."/>
            <person name="Zhang H."/>
        </authorList>
    </citation>
    <scope>NUCLEOTIDE SEQUENCE</scope>
    <source>
        <strain evidence="3">3651</strain>
    </source>
</reference>
<keyword evidence="4" id="KW-1185">Reference proteome</keyword>
<proteinExistence type="predicted"/>
<evidence type="ECO:0000313" key="3">
    <source>
        <dbReference type="EMBL" id="KAK4424543.1"/>
    </source>
</evidence>
<dbReference type="PANTHER" id="PTHR33494:SF5">
    <property type="entry name" value="F10A16.6 PROTEIN"/>
    <property type="match status" value="1"/>
</dbReference>
<dbReference type="PANTHER" id="PTHR33494">
    <property type="entry name" value="OS02G0793800 PROTEIN"/>
    <property type="match status" value="1"/>
</dbReference>
<dbReference type="AlphaFoldDB" id="A0AAE1Y7K2"/>
<feature type="compositionally biased region" description="Acidic residues" evidence="1">
    <location>
        <begin position="36"/>
        <end position="50"/>
    </location>
</feature>
<feature type="compositionally biased region" description="Basic and acidic residues" evidence="1">
    <location>
        <begin position="123"/>
        <end position="132"/>
    </location>
</feature>
<feature type="domain" description="TRF2/HOY1 PH-like" evidence="2">
    <location>
        <begin position="154"/>
        <end position="272"/>
    </location>
</feature>
<organism evidence="3 4">
    <name type="scientific">Sesamum alatum</name>
    <dbReference type="NCBI Taxonomy" id="300844"/>
    <lineage>
        <taxon>Eukaryota</taxon>
        <taxon>Viridiplantae</taxon>
        <taxon>Streptophyta</taxon>
        <taxon>Embryophyta</taxon>
        <taxon>Tracheophyta</taxon>
        <taxon>Spermatophyta</taxon>
        <taxon>Magnoliopsida</taxon>
        <taxon>eudicotyledons</taxon>
        <taxon>Gunneridae</taxon>
        <taxon>Pentapetalae</taxon>
        <taxon>asterids</taxon>
        <taxon>lamiids</taxon>
        <taxon>Lamiales</taxon>
        <taxon>Pedaliaceae</taxon>
        <taxon>Sesamum</taxon>
    </lineage>
</organism>
<accession>A0AAE1Y7K2</accession>
<evidence type="ECO:0000313" key="4">
    <source>
        <dbReference type="Proteomes" id="UP001293254"/>
    </source>
</evidence>
<evidence type="ECO:0000256" key="1">
    <source>
        <dbReference type="SAM" id="MobiDB-lite"/>
    </source>
</evidence>
<dbReference type="Proteomes" id="UP001293254">
    <property type="component" value="Unassembled WGS sequence"/>
</dbReference>
<comment type="caution">
    <text evidence="3">The sequence shown here is derived from an EMBL/GenBank/DDBJ whole genome shotgun (WGS) entry which is preliminary data.</text>
</comment>
<dbReference type="EMBL" id="JACGWO010000006">
    <property type="protein sequence ID" value="KAK4424543.1"/>
    <property type="molecule type" value="Genomic_DNA"/>
</dbReference>
<name>A0AAE1Y7K2_9LAMI</name>
<dbReference type="Pfam" id="PF24818">
    <property type="entry name" value="PH_TRF2_HOY1"/>
    <property type="match status" value="1"/>
</dbReference>
<protein>
    <recommendedName>
        <fullName evidence="2">TRF2/HOY1 PH-like domain-containing protein</fullName>
    </recommendedName>
</protein>
<gene>
    <name evidence="3" type="ORF">Salat_1647700</name>
</gene>
<feature type="region of interest" description="Disordered" evidence="1">
    <location>
        <begin position="1"/>
        <end position="50"/>
    </location>
</feature>